<gene>
    <name evidence="1" type="ORF">LCGC14_1381890</name>
</gene>
<dbReference type="AlphaFoldDB" id="A0A0F9KND0"/>
<organism evidence="1">
    <name type="scientific">marine sediment metagenome</name>
    <dbReference type="NCBI Taxonomy" id="412755"/>
    <lineage>
        <taxon>unclassified sequences</taxon>
        <taxon>metagenomes</taxon>
        <taxon>ecological metagenomes</taxon>
    </lineage>
</organism>
<comment type="caution">
    <text evidence="1">The sequence shown here is derived from an EMBL/GenBank/DDBJ whole genome shotgun (WGS) entry which is preliminary data.</text>
</comment>
<sequence length="260" mass="27375">MGINDSYKSIGAPPIVLPMDALVANDAKRRFRLGQKVQDIQGNEFRYVKATETLARGELVTPTAIAAWDSTIVVDGAIAVADLTKTLHVDTLTSDMTKNQYAGYYVKQAIGASKGRCFKIRSHEAQTASGDELDIFLEDTIDEAIGDGAVLSIFNPFAMELTDADTEPILGVAFGVITTAYFGFVQVGGFCQAVLCDGNNGAAVVINEPIVPYGTDPGQGQGMSGSAEADIMEAAASPLIALEASATDAGFVPAYFIKTC</sequence>
<protein>
    <submittedName>
        <fullName evidence="1">Uncharacterized protein</fullName>
    </submittedName>
</protein>
<reference evidence="1" key="1">
    <citation type="journal article" date="2015" name="Nature">
        <title>Complex archaea that bridge the gap between prokaryotes and eukaryotes.</title>
        <authorList>
            <person name="Spang A."/>
            <person name="Saw J.H."/>
            <person name="Jorgensen S.L."/>
            <person name="Zaremba-Niedzwiedzka K."/>
            <person name="Martijn J."/>
            <person name="Lind A.E."/>
            <person name="van Eijk R."/>
            <person name="Schleper C."/>
            <person name="Guy L."/>
            <person name="Ettema T.J."/>
        </authorList>
    </citation>
    <scope>NUCLEOTIDE SEQUENCE</scope>
</reference>
<evidence type="ECO:0000313" key="1">
    <source>
        <dbReference type="EMBL" id="KKM76266.1"/>
    </source>
</evidence>
<name>A0A0F9KND0_9ZZZZ</name>
<proteinExistence type="predicted"/>
<dbReference type="EMBL" id="LAZR01008839">
    <property type="protein sequence ID" value="KKM76266.1"/>
    <property type="molecule type" value="Genomic_DNA"/>
</dbReference>
<accession>A0A0F9KND0</accession>